<reference evidence="1" key="1">
    <citation type="submission" date="2019-10" db="EMBL/GenBank/DDBJ databases">
        <title>Draft genome sequece of Microseira wollei NIES-4236.</title>
        <authorList>
            <person name="Yamaguchi H."/>
            <person name="Suzuki S."/>
            <person name="Kawachi M."/>
        </authorList>
    </citation>
    <scope>NUCLEOTIDE SEQUENCE</scope>
    <source>
        <strain evidence="1">NIES-4236</strain>
    </source>
</reference>
<dbReference type="GO" id="GO:0016301">
    <property type="term" value="F:kinase activity"/>
    <property type="evidence" value="ECO:0007669"/>
    <property type="project" value="UniProtKB-KW"/>
</dbReference>
<dbReference type="EMBL" id="BLAY01000004">
    <property type="protein sequence ID" value="GET35781.1"/>
    <property type="molecule type" value="Genomic_DNA"/>
</dbReference>
<protein>
    <submittedName>
        <fullName evidence="1">Multi-sensor signal transduction histidine kinase</fullName>
    </submittedName>
</protein>
<name>A0AAV3X3J8_9CYAN</name>
<sequence length="77" mass="8620">MGEVTQKLLDREMVRIDRVKSVTDPMERQFFVEGNFASVLALPIQTRSGAIGAFAPARVCISLWGQAWKNELGVRVK</sequence>
<keyword evidence="2" id="KW-1185">Reference proteome</keyword>
<evidence type="ECO:0000313" key="2">
    <source>
        <dbReference type="Proteomes" id="UP001050975"/>
    </source>
</evidence>
<proteinExistence type="predicted"/>
<organism evidence="1 2">
    <name type="scientific">Microseira wollei NIES-4236</name>
    <dbReference type="NCBI Taxonomy" id="2530354"/>
    <lineage>
        <taxon>Bacteria</taxon>
        <taxon>Bacillati</taxon>
        <taxon>Cyanobacteriota</taxon>
        <taxon>Cyanophyceae</taxon>
        <taxon>Oscillatoriophycideae</taxon>
        <taxon>Aerosakkonematales</taxon>
        <taxon>Aerosakkonemataceae</taxon>
        <taxon>Microseira</taxon>
    </lineage>
</organism>
<keyword evidence="1" id="KW-0808">Transferase</keyword>
<dbReference type="Proteomes" id="UP001050975">
    <property type="component" value="Unassembled WGS sequence"/>
</dbReference>
<dbReference type="RefSeq" id="WP_226574256.1">
    <property type="nucleotide sequence ID" value="NZ_BLAY01000004.1"/>
</dbReference>
<keyword evidence="1" id="KW-0418">Kinase</keyword>
<evidence type="ECO:0000313" key="1">
    <source>
        <dbReference type="EMBL" id="GET35781.1"/>
    </source>
</evidence>
<gene>
    <name evidence="1" type="ORF">MiSe_05270</name>
</gene>
<dbReference type="AlphaFoldDB" id="A0AAV3X3J8"/>
<accession>A0AAV3X3J8</accession>
<comment type="caution">
    <text evidence="1">The sequence shown here is derived from an EMBL/GenBank/DDBJ whole genome shotgun (WGS) entry which is preliminary data.</text>
</comment>